<dbReference type="GO" id="GO:0050566">
    <property type="term" value="F:asparaginyl-tRNA synthase (glutamine-hydrolyzing) activity"/>
    <property type="evidence" value="ECO:0007669"/>
    <property type="project" value="RHEA"/>
</dbReference>
<dbReference type="PANTHER" id="PTHR15004:SF0">
    <property type="entry name" value="GLUTAMYL-TRNA(GLN) AMIDOTRANSFERASE SUBUNIT C, MITOCHONDRIAL"/>
    <property type="match status" value="1"/>
</dbReference>
<dbReference type="STRING" id="1802126.A3B25_03430"/>
<dbReference type="GO" id="GO:0050567">
    <property type="term" value="F:glutaminyl-tRNA synthase (glutamine-hydrolyzing) activity"/>
    <property type="evidence" value="ECO:0007669"/>
    <property type="project" value="UniProtKB-UniRule"/>
</dbReference>
<dbReference type="GO" id="GO:0070681">
    <property type="term" value="P:glutaminyl-tRNAGln biosynthesis via transamidation"/>
    <property type="evidence" value="ECO:0007669"/>
    <property type="project" value="TreeGrafter"/>
</dbReference>
<comment type="catalytic activity">
    <reaction evidence="1">
        <text>L-glutamyl-tRNA(Gln) + L-glutamine + ATP + H2O = L-glutaminyl-tRNA(Gln) + L-glutamate + ADP + phosphate + H(+)</text>
        <dbReference type="Rhea" id="RHEA:17521"/>
        <dbReference type="Rhea" id="RHEA-COMP:9681"/>
        <dbReference type="Rhea" id="RHEA-COMP:9684"/>
        <dbReference type="ChEBI" id="CHEBI:15377"/>
        <dbReference type="ChEBI" id="CHEBI:15378"/>
        <dbReference type="ChEBI" id="CHEBI:29985"/>
        <dbReference type="ChEBI" id="CHEBI:30616"/>
        <dbReference type="ChEBI" id="CHEBI:43474"/>
        <dbReference type="ChEBI" id="CHEBI:58359"/>
        <dbReference type="ChEBI" id="CHEBI:78520"/>
        <dbReference type="ChEBI" id="CHEBI:78521"/>
        <dbReference type="ChEBI" id="CHEBI:456216"/>
    </reaction>
</comment>
<comment type="similarity">
    <text evidence="1">Belongs to the GatC family.</text>
</comment>
<comment type="subunit">
    <text evidence="1">Heterotrimer of A, B and C subunits.</text>
</comment>
<dbReference type="SUPFAM" id="SSF141000">
    <property type="entry name" value="Glu-tRNAGln amidotransferase C subunit"/>
    <property type="match status" value="1"/>
</dbReference>
<proteinExistence type="inferred from homology"/>
<evidence type="ECO:0000256" key="1">
    <source>
        <dbReference type="HAMAP-Rule" id="MF_00122"/>
    </source>
</evidence>
<organism evidence="3 4">
    <name type="scientific">Candidatus Ryanbacteria bacterium RIFCSPLOWO2_01_FULL_48_26</name>
    <dbReference type="NCBI Taxonomy" id="1802126"/>
    <lineage>
        <taxon>Bacteria</taxon>
        <taxon>Candidatus Ryaniibacteriota</taxon>
    </lineage>
</organism>
<comment type="catalytic activity">
    <reaction evidence="1">
        <text>L-aspartyl-tRNA(Asn) + L-glutamine + ATP + H2O = L-asparaginyl-tRNA(Asn) + L-glutamate + ADP + phosphate + 2 H(+)</text>
        <dbReference type="Rhea" id="RHEA:14513"/>
        <dbReference type="Rhea" id="RHEA-COMP:9674"/>
        <dbReference type="Rhea" id="RHEA-COMP:9677"/>
        <dbReference type="ChEBI" id="CHEBI:15377"/>
        <dbReference type="ChEBI" id="CHEBI:15378"/>
        <dbReference type="ChEBI" id="CHEBI:29985"/>
        <dbReference type="ChEBI" id="CHEBI:30616"/>
        <dbReference type="ChEBI" id="CHEBI:43474"/>
        <dbReference type="ChEBI" id="CHEBI:58359"/>
        <dbReference type="ChEBI" id="CHEBI:78515"/>
        <dbReference type="ChEBI" id="CHEBI:78516"/>
        <dbReference type="ChEBI" id="CHEBI:456216"/>
    </reaction>
</comment>
<comment type="caution">
    <text evidence="3">The sequence shown here is derived from an EMBL/GenBank/DDBJ whole genome shotgun (WGS) entry which is preliminary data.</text>
</comment>
<dbReference type="Pfam" id="PF02686">
    <property type="entry name" value="GatC"/>
    <property type="match status" value="1"/>
</dbReference>
<gene>
    <name evidence="1" type="primary">gatC</name>
    <name evidence="3" type="ORF">A3B25_03430</name>
</gene>
<dbReference type="GO" id="GO:0006450">
    <property type="term" value="P:regulation of translational fidelity"/>
    <property type="evidence" value="ECO:0007669"/>
    <property type="project" value="InterPro"/>
</dbReference>
<evidence type="ECO:0000313" key="4">
    <source>
        <dbReference type="Proteomes" id="UP000179106"/>
    </source>
</evidence>
<dbReference type="EC" id="6.3.5.-" evidence="1"/>
<sequence>MASPITKETIQHLAKLARLELTPNEEKQMLADLSKILAYFDELQTLDTSRVRPMTGGTTLKNVFREDTAAGETNRGAGVNAFPESKDGFLKIPPVFSAEGGSLPGRQAGASGEETT</sequence>
<keyword evidence="1" id="KW-0067">ATP-binding</keyword>
<keyword evidence="1" id="KW-0648">Protein biosynthesis</keyword>
<dbReference type="InterPro" id="IPR003837">
    <property type="entry name" value="GatC"/>
</dbReference>
<evidence type="ECO:0000256" key="2">
    <source>
        <dbReference type="SAM" id="MobiDB-lite"/>
    </source>
</evidence>
<accession>A0A1G2GR51</accession>
<keyword evidence="1" id="KW-0436">Ligase</keyword>
<dbReference type="HAMAP" id="MF_00122">
    <property type="entry name" value="GatC"/>
    <property type="match status" value="1"/>
</dbReference>
<dbReference type="Proteomes" id="UP000179106">
    <property type="component" value="Unassembled WGS sequence"/>
</dbReference>
<reference evidence="3 4" key="1">
    <citation type="journal article" date="2016" name="Nat. Commun.">
        <title>Thousands of microbial genomes shed light on interconnected biogeochemical processes in an aquifer system.</title>
        <authorList>
            <person name="Anantharaman K."/>
            <person name="Brown C.T."/>
            <person name="Hug L.A."/>
            <person name="Sharon I."/>
            <person name="Castelle C.J."/>
            <person name="Probst A.J."/>
            <person name="Thomas B.C."/>
            <person name="Singh A."/>
            <person name="Wilkins M.J."/>
            <person name="Karaoz U."/>
            <person name="Brodie E.L."/>
            <person name="Williams K.H."/>
            <person name="Hubbard S.S."/>
            <person name="Banfield J.F."/>
        </authorList>
    </citation>
    <scope>NUCLEOTIDE SEQUENCE [LARGE SCALE GENOMIC DNA]</scope>
</reference>
<evidence type="ECO:0000313" key="3">
    <source>
        <dbReference type="EMBL" id="OGZ52697.1"/>
    </source>
</evidence>
<dbReference type="GO" id="GO:0005524">
    <property type="term" value="F:ATP binding"/>
    <property type="evidence" value="ECO:0007669"/>
    <property type="project" value="UniProtKB-KW"/>
</dbReference>
<dbReference type="InterPro" id="IPR036113">
    <property type="entry name" value="Asp/Glu-ADT_sf_sub_c"/>
</dbReference>
<dbReference type="Gene3D" id="1.10.20.60">
    <property type="entry name" value="Glu-tRNAGln amidotransferase C subunit, N-terminal domain"/>
    <property type="match status" value="1"/>
</dbReference>
<protein>
    <recommendedName>
        <fullName evidence="1">Aspartyl/glutamyl-tRNA(Asn/Gln) amidotransferase subunit C</fullName>
        <shortName evidence="1">Asp/Glu-ADT subunit C</shortName>
        <ecNumber evidence="1">6.3.5.-</ecNumber>
    </recommendedName>
</protein>
<dbReference type="EMBL" id="MHNW01000041">
    <property type="protein sequence ID" value="OGZ52697.1"/>
    <property type="molecule type" value="Genomic_DNA"/>
</dbReference>
<dbReference type="NCBIfam" id="TIGR00135">
    <property type="entry name" value="gatC"/>
    <property type="match status" value="1"/>
</dbReference>
<dbReference type="PANTHER" id="PTHR15004">
    <property type="entry name" value="GLUTAMYL-TRNA(GLN) AMIDOTRANSFERASE SUBUNIT C, MITOCHONDRIAL"/>
    <property type="match status" value="1"/>
</dbReference>
<dbReference type="AlphaFoldDB" id="A0A1G2GR51"/>
<keyword evidence="1" id="KW-0547">Nucleotide-binding</keyword>
<feature type="region of interest" description="Disordered" evidence="2">
    <location>
        <begin position="96"/>
        <end position="116"/>
    </location>
</feature>
<comment type="function">
    <text evidence="1">Allows the formation of correctly charged Asn-tRNA(Asn) or Gln-tRNA(Gln) through the transamidation of misacylated Asp-tRNA(Asn) or Glu-tRNA(Gln) in organisms which lack either or both of asparaginyl-tRNA or glutaminyl-tRNA synthetases. The reaction takes place in the presence of glutamine and ATP through an activated phospho-Asp-tRNA(Asn) or phospho-Glu-tRNA(Gln).</text>
</comment>
<name>A0A1G2GR51_9BACT</name>
<dbReference type="GO" id="GO:0006412">
    <property type="term" value="P:translation"/>
    <property type="evidence" value="ECO:0007669"/>
    <property type="project" value="UniProtKB-UniRule"/>
</dbReference>